<keyword evidence="1" id="KW-0812">Transmembrane</keyword>
<dbReference type="RefSeq" id="WP_115451334.1">
    <property type="nucleotide sequence ID" value="NZ_QNQT01000002.1"/>
</dbReference>
<comment type="caution">
    <text evidence="2">The sequence shown here is derived from an EMBL/GenBank/DDBJ whole genome shotgun (WGS) entry which is preliminary data.</text>
</comment>
<gene>
    <name evidence="2" type="ORF">DRW41_07420</name>
</gene>
<sequence length="77" mass="8342">MIQYLSAFFLPGLAVMLFARVTYNRVIGLALTVGLIAASVYKGYTNSWGLIIVDAFSLTAGFWAASLLIPKPTEKKA</sequence>
<evidence type="ECO:0000256" key="1">
    <source>
        <dbReference type="SAM" id="Phobius"/>
    </source>
</evidence>
<keyword evidence="1" id="KW-0472">Membrane</keyword>
<keyword evidence="3" id="KW-1185">Reference proteome</keyword>
<dbReference type="Pfam" id="PF09964">
    <property type="entry name" value="DUF2198"/>
    <property type="match status" value="1"/>
</dbReference>
<evidence type="ECO:0000313" key="2">
    <source>
        <dbReference type="EMBL" id="RDU37663.1"/>
    </source>
</evidence>
<reference evidence="2 3" key="1">
    <citation type="submission" date="2018-07" db="EMBL/GenBank/DDBJ databases">
        <title>Bacillus sp. YLB-04 draft genome sequence.</title>
        <authorList>
            <person name="Yu L."/>
            <person name="Tang X."/>
        </authorList>
    </citation>
    <scope>NUCLEOTIDE SEQUENCE [LARGE SCALE GENOMIC DNA]</scope>
    <source>
        <strain evidence="2 3">YLB-04</strain>
    </source>
</reference>
<dbReference type="EMBL" id="QNQT01000002">
    <property type="protein sequence ID" value="RDU37663.1"/>
    <property type="molecule type" value="Genomic_DNA"/>
</dbReference>
<dbReference type="AlphaFoldDB" id="A0A3D8GT73"/>
<proteinExistence type="predicted"/>
<feature type="transmembrane region" description="Helical" evidence="1">
    <location>
        <begin position="21"/>
        <end position="41"/>
    </location>
</feature>
<feature type="transmembrane region" description="Helical" evidence="1">
    <location>
        <begin position="47"/>
        <end position="69"/>
    </location>
</feature>
<evidence type="ECO:0000313" key="3">
    <source>
        <dbReference type="Proteomes" id="UP000257144"/>
    </source>
</evidence>
<dbReference type="OrthoDB" id="2454250at2"/>
<keyword evidence="1" id="KW-1133">Transmembrane helix</keyword>
<dbReference type="InterPro" id="IPR019242">
    <property type="entry name" value="DUF2198"/>
</dbReference>
<accession>A0A3D8GT73</accession>
<protein>
    <submittedName>
        <fullName evidence="2">DUF2198 domain-containing protein</fullName>
    </submittedName>
</protein>
<dbReference type="Proteomes" id="UP000257144">
    <property type="component" value="Unassembled WGS sequence"/>
</dbReference>
<name>A0A3D8GT73_9BACI</name>
<organism evidence="2 3">
    <name type="scientific">Neobacillus piezotolerans</name>
    <dbReference type="NCBI Taxonomy" id="2259171"/>
    <lineage>
        <taxon>Bacteria</taxon>
        <taxon>Bacillati</taxon>
        <taxon>Bacillota</taxon>
        <taxon>Bacilli</taxon>
        <taxon>Bacillales</taxon>
        <taxon>Bacillaceae</taxon>
        <taxon>Neobacillus</taxon>
    </lineage>
</organism>